<dbReference type="AlphaFoldDB" id="A0A559IKH6"/>
<gene>
    <name evidence="2" type="ORF">FPZ44_19830</name>
</gene>
<keyword evidence="1" id="KW-1133">Transmembrane helix</keyword>
<evidence type="ECO:0000256" key="1">
    <source>
        <dbReference type="SAM" id="Phobius"/>
    </source>
</evidence>
<evidence type="ECO:0000313" key="2">
    <source>
        <dbReference type="EMBL" id="TVX88158.1"/>
    </source>
</evidence>
<comment type="caution">
    <text evidence="2">The sequence shown here is derived from an EMBL/GenBank/DDBJ whole genome shotgun (WGS) entry which is preliminary data.</text>
</comment>
<keyword evidence="1" id="KW-0812">Transmembrane</keyword>
<dbReference type="EMBL" id="VNJK01000003">
    <property type="protein sequence ID" value="TVX88158.1"/>
    <property type="molecule type" value="Genomic_DNA"/>
</dbReference>
<proteinExistence type="predicted"/>
<accession>A0A559IKH6</accession>
<keyword evidence="3" id="KW-1185">Reference proteome</keyword>
<evidence type="ECO:0000313" key="3">
    <source>
        <dbReference type="Proteomes" id="UP000318102"/>
    </source>
</evidence>
<dbReference type="Proteomes" id="UP000318102">
    <property type="component" value="Unassembled WGS sequence"/>
</dbReference>
<sequence length="160" mass="18586">MKLFKFLFALSIILNIFLVSFSYLRNDANEKAFNNVSTMMMSDFVELESAIDYQIKMNWTDESVVLEKMEDIRGNLYTIEVFGSGSGLLNQQMHNDLEAFEQFLSQYPEYTGFPNAELSEKERRELIQLRDQLRRAGLGMNMSFTGGWDSLLNSMKIIME</sequence>
<organism evidence="2 3">
    <name type="scientific">Paenibacillus agilis</name>
    <dbReference type="NCBI Taxonomy" id="3020863"/>
    <lineage>
        <taxon>Bacteria</taxon>
        <taxon>Bacillati</taxon>
        <taxon>Bacillota</taxon>
        <taxon>Bacilli</taxon>
        <taxon>Bacillales</taxon>
        <taxon>Paenibacillaceae</taxon>
        <taxon>Paenibacillus</taxon>
    </lineage>
</organism>
<keyword evidence="1" id="KW-0472">Membrane</keyword>
<reference evidence="2 3" key="1">
    <citation type="submission" date="2019-07" db="EMBL/GenBank/DDBJ databases">
        <authorList>
            <person name="Kim J."/>
        </authorList>
    </citation>
    <scope>NUCLEOTIDE SEQUENCE [LARGE SCALE GENOMIC DNA]</scope>
    <source>
        <strain evidence="2 3">N4</strain>
    </source>
</reference>
<protein>
    <submittedName>
        <fullName evidence="2">Uncharacterized protein</fullName>
    </submittedName>
</protein>
<name>A0A559IKH6_9BACL</name>
<feature type="transmembrane region" description="Helical" evidence="1">
    <location>
        <begin position="6"/>
        <end position="24"/>
    </location>
</feature>
<dbReference type="OrthoDB" id="2612113at2"/>
<dbReference type="RefSeq" id="WP_144993106.1">
    <property type="nucleotide sequence ID" value="NZ_VNJK01000003.1"/>
</dbReference>